<name>A0A7L4BN36_9CHAR</name>
<feature type="region of interest" description="Disordered" evidence="1">
    <location>
        <begin position="1"/>
        <end position="35"/>
    </location>
</feature>
<protein>
    <submittedName>
        <fullName evidence="2">PRUN2 protein</fullName>
    </submittedName>
</protein>
<evidence type="ECO:0000313" key="3">
    <source>
        <dbReference type="Proteomes" id="UP000556165"/>
    </source>
</evidence>
<feature type="compositionally biased region" description="Acidic residues" evidence="1">
    <location>
        <begin position="161"/>
        <end position="170"/>
    </location>
</feature>
<feature type="compositionally biased region" description="Polar residues" evidence="1">
    <location>
        <begin position="471"/>
        <end position="481"/>
    </location>
</feature>
<proteinExistence type="predicted"/>
<accession>A0A7L4BN36</accession>
<feature type="region of interest" description="Disordered" evidence="1">
    <location>
        <begin position="161"/>
        <end position="190"/>
    </location>
</feature>
<feature type="compositionally biased region" description="Polar residues" evidence="1">
    <location>
        <begin position="624"/>
        <end position="636"/>
    </location>
</feature>
<keyword evidence="3" id="KW-1185">Reference proteome</keyword>
<feature type="compositionally biased region" description="Basic and acidic residues" evidence="1">
    <location>
        <begin position="510"/>
        <end position="524"/>
    </location>
</feature>
<dbReference type="Proteomes" id="UP000556165">
    <property type="component" value="Unassembled WGS sequence"/>
</dbReference>
<feature type="compositionally biased region" description="Polar residues" evidence="1">
    <location>
        <begin position="176"/>
        <end position="190"/>
    </location>
</feature>
<reference evidence="2 3" key="1">
    <citation type="submission" date="2019-09" db="EMBL/GenBank/DDBJ databases">
        <title>Bird 10,000 Genomes (B10K) Project - Family phase.</title>
        <authorList>
            <person name="Zhang G."/>
        </authorList>
    </citation>
    <scope>NUCLEOTIDE SEQUENCE [LARGE SCALE GENOMIC DNA]</scope>
    <source>
        <strain evidence="2">B10K-DU-009-16</strain>
        <tissue evidence="2">Muscle</tissue>
    </source>
</reference>
<feature type="non-terminal residue" evidence="2">
    <location>
        <position position="1"/>
    </location>
</feature>
<sequence>LSKEPDFDSKCQSVMQKVETQSESGSPQDYEKGKTNESYQLISSNTQEASEFAVLEEYGLENKLVTDPVESAEITNEALEVMSLDLKDTFHESFTPASHQGTPTDTDEIATSQMHLVPMDFPLPDRSEQSLEESSALAEAGKYSGIDHTAITGDELDMSEECVDESEIGAEDSSRNRSVTNVPASTYGGMNTLTVVGSEVADGESKDKQIFFPESFLPGSNEGHESDSNNLLVDDIAKESEDVIGNDVPVFKEMSSDQSLVVCTPPSHVSVDAEPSSSTECAKDELSLQQPFCDSVSLEKHFSLPTPLEGAEGILMTKDSSIKDQVSDTSTECLQENYTSVLSLSESEVALGASEISVGKYEAETTDLNSPPGGDKRSPDEAGTDSLLCRENKPRNSSESPELKSTEGEQDVRMQVHRDLASLETDYILVSDEENIPSTKDTLERNESDFAFQEANVAEQTESHEDFSPGSLDTFQPISITNEREDHSVCGTERDSVHLEEKSSSVVPQKLDDERRSQESHGQDEGWIILGQNEVSDISPEEISAETEMPKSGSRHSGEELTGVVAKESILDTLAEFQVETPLQKSFEHEGCSSSGSLTTKNGSSGIAGTHVLQVVGGDGAGEANSQQRFGNNVATEQEMKEEMMLLDRERELSQKSG</sequence>
<feature type="region of interest" description="Disordered" evidence="1">
    <location>
        <begin position="362"/>
        <end position="560"/>
    </location>
</feature>
<organism evidence="2 3">
    <name type="scientific">Phaetusa simplex</name>
    <name type="common">large-billed tern</name>
    <dbReference type="NCBI Taxonomy" id="297813"/>
    <lineage>
        <taxon>Eukaryota</taxon>
        <taxon>Metazoa</taxon>
        <taxon>Chordata</taxon>
        <taxon>Craniata</taxon>
        <taxon>Vertebrata</taxon>
        <taxon>Euteleostomi</taxon>
        <taxon>Archelosauria</taxon>
        <taxon>Archosauria</taxon>
        <taxon>Dinosauria</taxon>
        <taxon>Saurischia</taxon>
        <taxon>Theropoda</taxon>
        <taxon>Coelurosauria</taxon>
        <taxon>Aves</taxon>
        <taxon>Neognathae</taxon>
        <taxon>Neoaves</taxon>
        <taxon>Charadriiformes</taxon>
        <taxon>Laridae</taxon>
        <taxon>Phaetusa</taxon>
    </lineage>
</organism>
<feature type="non-terminal residue" evidence="2">
    <location>
        <position position="658"/>
    </location>
</feature>
<feature type="region of interest" description="Disordered" evidence="1">
    <location>
        <begin position="617"/>
        <end position="637"/>
    </location>
</feature>
<gene>
    <name evidence="2" type="primary">Prune2_1</name>
    <name evidence="2" type="ORF">PHASIM_R15140</name>
</gene>
<feature type="compositionally biased region" description="Basic and acidic residues" evidence="1">
    <location>
        <begin position="388"/>
        <end position="421"/>
    </location>
</feature>
<feature type="compositionally biased region" description="Basic and acidic residues" evidence="1">
    <location>
        <begin position="482"/>
        <end position="503"/>
    </location>
</feature>
<evidence type="ECO:0000313" key="2">
    <source>
        <dbReference type="EMBL" id="NXW38943.1"/>
    </source>
</evidence>
<dbReference type="EMBL" id="VZZW01004556">
    <property type="protein sequence ID" value="NXW38943.1"/>
    <property type="molecule type" value="Genomic_DNA"/>
</dbReference>
<evidence type="ECO:0000256" key="1">
    <source>
        <dbReference type="SAM" id="MobiDB-lite"/>
    </source>
</evidence>
<comment type="caution">
    <text evidence="2">The sequence shown here is derived from an EMBL/GenBank/DDBJ whole genome shotgun (WGS) entry which is preliminary data.</text>
</comment>
<feature type="compositionally biased region" description="Polar residues" evidence="1">
    <location>
        <begin position="10"/>
        <end position="27"/>
    </location>
</feature>
<dbReference type="AlphaFoldDB" id="A0A7L4BN36"/>